<reference evidence="4" key="2">
    <citation type="submission" date="2025-05" db="UniProtKB">
        <authorList>
            <consortium name="EnsemblMetazoa"/>
        </authorList>
    </citation>
    <scope>IDENTIFICATION</scope>
    <source>
        <strain evidence="4">Foshan</strain>
    </source>
</reference>
<evidence type="ECO:0000313" key="5">
    <source>
        <dbReference type="Proteomes" id="UP000069940"/>
    </source>
</evidence>
<dbReference type="GeneID" id="109432250"/>
<name>A0ABM1XN98_AEDAL</name>
<evidence type="ECO:0000256" key="1">
    <source>
        <dbReference type="ARBA" id="ARBA00004496"/>
    </source>
</evidence>
<feature type="compositionally biased region" description="Basic and acidic residues" evidence="3">
    <location>
        <begin position="553"/>
        <end position="563"/>
    </location>
</feature>
<proteinExistence type="predicted"/>
<evidence type="ECO:0000313" key="4">
    <source>
        <dbReference type="EnsemblMetazoa" id="AALFPA23_001222.P1040"/>
    </source>
</evidence>
<feature type="region of interest" description="Disordered" evidence="3">
    <location>
        <begin position="552"/>
        <end position="572"/>
    </location>
</feature>
<dbReference type="PANTHER" id="PTHR18914">
    <property type="entry name" value="ALPHA CATENIN"/>
    <property type="match status" value="1"/>
</dbReference>
<protein>
    <recommendedName>
        <fullName evidence="6">Serendipity locus protein alpha</fullName>
    </recommendedName>
</protein>
<dbReference type="EnsemblMetazoa" id="AALFPA23_001222.R1040">
    <property type="protein sequence ID" value="AALFPA23_001222.P1040"/>
    <property type="gene ID" value="AALFPA23_001222"/>
</dbReference>
<evidence type="ECO:0000256" key="3">
    <source>
        <dbReference type="SAM" id="MobiDB-lite"/>
    </source>
</evidence>
<evidence type="ECO:0008006" key="6">
    <source>
        <dbReference type="Google" id="ProtNLM"/>
    </source>
</evidence>
<dbReference type="Proteomes" id="UP000069940">
    <property type="component" value="Unassembled WGS sequence"/>
</dbReference>
<dbReference type="Gene3D" id="1.20.120.810">
    <property type="entry name" value="Vinculin, Vh2 four-helix bundle"/>
    <property type="match status" value="1"/>
</dbReference>
<organism evidence="4 5">
    <name type="scientific">Aedes albopictus</name>
    <name type="common">Asian tiger mosquito</name>
    <name type="synonym">Stegomyia albopicta</name>
    <dbReference type="NCBI Taxonomy" id="7160"/>
    <lineage>
        <taxon>Eukaryota</taxon>
        <taxon>Metazoa</taxon>
        <taxon>Ecdysozoa</taxon>
        <taxon>Arthropoda</taxon>
        <taxon>Hexapoda</taxon>
        <taxon>Insecta</taxon>
        <taxon>Pterygota</taxon>
        <taxon>Neoptera</taxon>
        <taxon>Endopterygota</taxon>
        <taxon>Diptera</taxon>
        <taxon>Nematocera</taxon>
        <taxon>Culicoidea</taxon>
        <taxon>Culicidae</taxon>
        <taxon>Culicinae</taxon>
        <taxon>Aedini</taxon>
        <taxon>Aedes</taxon>
        <taxon>Stegomyia</taxon>
    </lineage>
</organism>
<dbReference type="InterPro" id="IPR008837">
    <property type="entry name" value="Serendipity_A"/>
</dbReference>
<keyword evidence="5" id="KW-1185">Reference proteome</keyword>
<sequence>MIPELQEAISIAQENLYRGFISSKRSGIDWLNTVCGDFYKLFRVLHKFLAFEVGDNVAIMEMAFLCLSQIVVCIRSLERTLTTEQEQKCVLSSTRQCFLDRIIWCLTKIKTLSDEETPCAQDCTTESNFVSFLDLALNLVGPLTVAFEDSGLNRAQQDADAMMECTRIRSVIEALITQSFAFGNVLEDEDKNRLTNVCQRVLKECIALEKESALVEGASRPDGQNRRLKASVLESAIYHLETQVNDCLLKIVFETFAEMDRKLIGRMRKLVKEEASEEEIDNMTNRIDTMVDRIMQIGLFAISYADNYKAASDIRSCLASIEALDSYLIPSFYVNCDHHSKLLEDHWLDESALLRCHVQKIIDSNAFALCLIEIIEAGIDRMAESFDPTDAENLVRKANVFKQHVEINATDLKLNQTESFRLYFEDFKMMVLECKAIVKCFEEDPSIGEDRILKRFRILLGKLRKIQLSISAGKVSQPVKEEPVEPTPLVVAQTDEEKEVDQSVREFFSNSIQKPSTGSILYRSTRGEKSRRDSTVSLLELKSFSDITAQLRKRAETTPDRNAAKGLSAAHSSRKKLIRRNSLRVVLFKRQQSKQTAEFFESFKSDIDLQITDILDQLTDLSSTFTSAPAKEQQHMDKTVLEKRIEEVVLTETKVLPSTRKSITKEEIAIHEDNRISINITTDI</sequence>
<keyword evidence="2" id="KW-0963">Cytoplasm</keyword>
<dbReference type="RefSeq" id="XP_029731033.2">
    <property type="nucleotide sequence ID" value="XM_029875173.2"/>
</dbReference>
<evidence type="ECO:0000256" key="2">
    <source>
        <dbReference type="ARBA" id="ARBA00022490"/>
    </source>
</evidence>
<dbReference type="Pfam" id="PF05482">
    <property type="entry name" value="Serendipity_A"/>
    <property type="match status" value="1"/>
</dbReference>
<reference evidence="5" key="1">
    <citation type="journal article" date="2015" name="Proc. Natl. Acad. Sci. U.S.A.">
        <title>Genome sequence of the Asian Tiger mosquito, Aedes albopictus, reveals insights into its biology, genetics, and evolution.</title>
        <authorList>
            <person name="Chen X.G."/>
            <person name="Jiang X."/>
            <person name="Gu J."/>
            <person name="Xu M."/>
            <person name="Wu Y."/>
            <person name="Deng Y."/>
            <person name="Zhang C."/>
            <person name="Bonizzoni M."/>
            <person name="Dermauw W."/>
            <person name="Vontas J."/>
            <person name="Armbruster P."/>
            <person name="Huang X."/>
            <person name="Yang Y."/>
            <person name="Zhang H."/>
            <person name="He W."/>
            <person name="Peng H."/>
            <person name="Liu Y."/>
            <person name="Wu K."/>
            <person name="Chen J."/>
            <person name="Lirakis M."/>
            <person name="Topalis P."/>
            <person name="Van Leeuwen T."/>
            <person name="Hall A.B."/>
            <person name="Jiang X."/>
            <person name="Thorpe C."/>
            <person name="Mueller R.L."/>
            <person name="Sun C."/>
            <person name="Waterhouse R.M."/>
            <person name="Yan G."/>
            <person name="Tu Z.J."/>
            <person name="Fang X."/>
            <person name="James A.A."/>
        </authorList>
    </citation>
    <scope>NUCLEOTIDE SEQUENCE [LARGE SCALE GENOMIC DNA]</scope>
    <source>
        <strain evidence="5">Foshan</strain>
    </source>
</reference>
<comment type="subcellular location">
    <subcellularLocation>
        <location evidence="1">Cytoplasm</location>
    </subcellularLocation>
</comment>
<dbReference type="PANTHER" id="PTHR18914:SF33">
    <property type="entry name" value="RE47911P-RELATED"/>
    <property type="match status" value="1"/>
</dbReference>
<accession>A0ABM1XN98</accession>